<feature type="transmembrane region" description="Helical" evidence="1">
    <location>
        <begin position="51"/>
        <end position="76"/>
    </location>
</feature>
<dbReference type="EMBL" id="ML004428">
    <property type="protein sequence ID" value="RKP33067.1"/>
    <property type="molecule type" value="Genomic_DNA"/>
</dbReference>
<keyword evidence="3" id="KW-1185">Reference proteome</keyword>
<reference evidence="3" key="1">
    <citation type="journal article" date="2018" name="Nat. Microbiol.">
        <title>Leveraging single-cell genomics to expand the fungal tree of life.</title>
        <authorList>
            <person name="Ahrendt S.R."/>
            <person name="Quandt C.A."/>
            <person name="Ciobanu D."/>
            <person name="Clum A."/>
            <person name="Salamov A."/>
            <person name="Andreopoulos B."/>
            <person name="Cheng J.F."/>
            <person name="Woyke T."/>
            <person name="Pelin A."/>
            <person name="Henrissat B."/>
            <person name="Reynolds N.K."/>
            <person name="Benny G.L."/>
            <person name="Smith M.E."/>
            <person name="James T.Y."/>
            <person name="Grigoriev I.V."/>
        </authorList>
    </citation>
    <scope>NUCLEOTIDE SEQUENCE [LARGE SCALE GENOMIC DNA]</scope>
    <source>
        <strain evidence="3">Baker2002</strain>
    </source>
</reference>
<dbReference type="Proteomes" id="UP000268321">
    <property type="component" value="Unassembled WGS sequence"/>
</dbReference>
<protein>
    <submittedName>
        <fullName evidence="2">Uncharacterized protein</fullName>
    </submittedName>
</protein>
<keyword evidence="1" id="KW-0812">Transmembrane</keyword>
<keyword evidence="1" id="KW-0472">Membrane</keyword>
<sequence length="121" mass="13436">MISNISFNRTPTQCQNALDMDKAAEVQLGELPSIDMAIICPRKEKIRTLKYVFLSLGLFVLITANVSTMYGAVILLRMAFARDAPSMFYTWIFAASVLISLFVVLFIGFLALMGILLTTGF</sequence>
<organism evidence="2 3">
    <name type="scientific">Metschnikowia bicuspidata</name>
    <dbReference type="NCBI Taxonomy" id="27322"/>
    <lineage>
        <taxon>Eukaryota</taxon>
        <taxon>Fungi</taxon>
        <taxon>Dikarya</taxon>
        <taxon>Ascomycota</taxon>
        <taxon>Saccharomycotina</taxon>
        <taxon>Pichiomycetes</taxon>
        <taxon>Metschnikowiaceae</taxon>
        <taxon>Metschnikowia</taxon>
    </lineage>
</organism>
<evidence type="ECO:0000256" key="1">
    <source>
        <dbReference type="SAM" id="Phobius"/>
    </source>
</evidence>
<evidence type="ECO:0000313" key="3">
    <source>
        <dbReference type="Proteomes" id="UP000268321"/>
    </source>
</evidence>
<keyword evidence="1" id="KW-1133">Transmembrane helix</keyword>
<gene>
    <name evidence="2" type="ORF">METBISCDRAFT_20936</name>
</gene>
<dbReference type="AlphaFoldDB" id="A0A4P9ZIQ4"/>
<name>A0A4P9ZIQ4_9ASCO</name>
<evidence type="ECO:0000313" key="2">
    <source>
        <dbReference type="EMBL" id="RKP33067.1"/>
    </source>
</evidence>
<proteinExistence type="predicted"/>
<feature type="transmembrane region" description="Helical" evidence="1">
    <location>
        <begin position="88"/>
        <end position="117"/>
    </location>
</feature>
<accession>A0A4P9ZIQ4</accession>